<accession>A0A8H6VXU5</accession>
<dbReference type="GO" id="GO:0016020">
    <property type="term" value="C:membrane"/>
    <property type="evidence" value="ECO:0007669"/>
    <property type="project" value="TreeGrafter"/>
</dbReference>
<sequence length="349" mass="38221">MFDIAVDTPTGRIVFNYVISTPSKTAVATLEDTEKALPTVVFLHPVYIGKLIYHPQFADRELRRFNLVAVDLRFHGKTVGRAGEGYGREVAARDVGLFMQSLSISRYHIFGMSMGGCVGLQTAILFPEAVQSVFVVSSLPLTEPPDVAEGRQEIYDCWAEGSRHICSGSDDGLDVEGSAIRDAFQGALQLSLNGEPTKVFTAMLQRSAQLLRIDEPWPEERLDDLRITSVDFFVKREAYTVAALKNIRCPVHLIHCAADIAYALDTTEEVASRLTAAGVQVEVQQVSGAPHFGSVTHAKEINNVFHRFVASCIPTPLPPIPDSAESPFTGELAAMSVDSDSDSDREFFI</sequence>
<keyword evidence="4" id="KW-1185">Reference proteome</keyword>
<dbReference type="GO" id="GO:0016787">
    <property type="term" value="F:hydrolase activity"/>
    <property type="evidence" value="ECO:0007669"/>
    <property type="project" value="UniProtKB-KW"/>
</dbReference>
<dbReference type="OrthoDB" id="19657at2759"/>
<dbReference type="PANTHER" id="PTHR43798:SF31">
    <property type="entry name" value="AB HYDROLASE SUPERFAMILY PROTEIN YCLE"/>
    <property type="match status" value="1"/>
</dbReference>
<dbReference type="GeneID" id="59351424"/>
<dbReference type="InterPro" id="IPR029058">
    <property type="entry name" value="AB_hydrolase_fold"/>
</dbReference>
<feature type="domain" description="AB hydrolase-1" evidence="2">
    <location>
        <begin position="47"/>
        <end position="147"/>
    </location>
</feature>
<dbReference type="Gene3D" id="3.40.50.1820">
    <property type="entry name" value="alpha/beta hydrolase"/>
    <property type="match status" value="1"/>
</dbReference>
<organism evidence="3 4">
    <name type="scientific">Mycena indigotica</name>
    <dbReference type="NCBI Taxonomy" id="2126181"/>
    <lineage>
        <taxon>Eukaryota</taxon>
        <taxon>Fungi</taxon>
        <taxon>Dikarya</taxon>
        <taxon>Basidiomycota</taxon>
        <taxon>Agaricomycotina</taxon>
        <taxon>Agaricomycetes</taxon>
        <taxon>Agaricomycetidae</taxon>
        <taxon>Agaricales</taxon>
        <taxon>Marasmiineae</taxon>
        <taxon>Mycenaceae</taxon>
        <taxon>Mycena</taxon>
    </lineage>
</organism>
<comment type="caution">
    <text evidence="3">The sequence shown here is derived from an EMBL/GenBank/DDBJ whole genome shotgun (WGS) entry which is preliminary data.</text>
</comment>
<dbReference type="AlphaFoldDB" id="A0A8H6VXU5"/>
<name>A0A8H6VXU5_9AGAR</name>
<dbReference type="RefSeq" id="XP_037214876.1">
    <property type="nucleotide sequence ID" value="XM_037368908.1"/>
</dbReference>
<evidence type="ECO:0000313" key="4">
    <source>
        <dbReference type="Proteomes" id="UP000636479"/>
    </source>
</evidence>
<evidence type="ECO:0000256" key="1">
    <source>
        <dbReference type="ARBA" id="ARBA00022801"/>
    </source>
</evidence>
<evidence type="ECO:0000259" key="2">
    <source>
        <dbReference type="Pfam" id="PF00561"/>
    </source>
</evidence>
<dbReference type="SUPFAM" id="SSF53474">
    <property type="entry name" value="alpha/beta-Hydrolases"/>
    <property type="match status" value="1"/>
</dbReference>
<keyword evidence="1 3" id="KW-0378">Hydrolase</keyword>
<dbReference type="Proteomes" id="UP000636479">
    <property type="component" value="Unassembled WGS sequence"/>
</dbReference>
<dbReference type="InterPro" id="IPR050266">
    <property type="entry name" value="AB_hydrolase_sf"/>
</dbReference>
<reference evidence="3" key="1">
    <citation type="submission" date="2020-05" db="EMBL/GenBank/DDBJ databases">
        <title>Mycena genomes resolve the evolution of fungal bioluminescence.</title>
        <authorList>
            <person name="Tsai I.J."/>
        </authorList>
    </citation>
    <scope>NUCLEOTIDE SEQUENCE</scope>
    <source>
        <strain evidence="3">171206Taipei</strain>
    </source>
</reference>
<gene>
    <name evidence="3" type="ORF">MIND_01241900</name>
</gene>
<evidence type="ECO:0000313" key="3">
    <source>
        <dbReference type="EMBL" id="KAF7292149.1"/>
    </source>
</evidence>
<dbReference type="InterPro" id="IPR000073">
    <property type="entry name" value="AB_hydrolase_1"/>
</dbReference>
<protein>
    <submittedName>
        <fullName evidence="3">AB hydrolase-1 domain-containing protein</fullName>
    </submittedName>
</protein>
<dbReference type="PANTHER" id="PTHR43798">
    <property type="entry name" value="MONOACYLGLYCEROL LIPASE"/>
    <property type="match status" value="1"/>
</dbReference>
<proteinExistence type="predicted"/>
<dbReference type="Pfam" id="PF00561">
    <property type="entry name" value="Abhydrolase_1"/>
    <property type="match status" value="1"/>
</dbReference>
<dbReference type="EMBL" id="JACAZF010000012">
    <property type="protein sequence ID" value="KAF7292149.1"/>
    <property type="molecule type" value="Genomic_DNA"/>
</dbReference>